<keyword evidence="4" id="KW-1185">Reference proteome</keyword>
<dbReference type="AlphaFoldDB" id="A0A7D5QBH5"/>
<dbReference type="Pfam" id="PF18545">
    <property type="entry name" value="HalOD1"/>
    <property type="match status" value="1"/>
</dbReference>
<dbReference type="Proteomes" id="UP000509626">
    <property type="component" value="Chromosome"/>
</dbReference>
<sequence length="114" mass="13011">MERRTDDGNREHEMRNDDTRNDEKRDDVVRDAYTTDQDRSLTDAMLGAIERCKGDDLTRDDFVLYEDVNPDALDSLFRHDAEPRTEVTFATDGVEVELWGDGGVEIRVGDATAE</sequence>
<dbReference type="EMBL" id="CP058579">
    <property type="protein sequence ID" value="QLG63376.1"/>
    <property type="molecule type" value="Genomic_DNA"/>
</dbReference>
<dbReference type="KEGG" id="halu:HUG12_17200"/>
<feature type="domain" description="Halobacterial output" evidence="2">
    <location>
        <begin position="38"/>
        <end position="107"/>
    </location>
</feature>
<accession>A0A7D5QBH5</accession>
<name>A0A7D5QBH5_9EURY</name>
<feature type="region of interest" description="Disordered" evidence="1">
    <location>
        <begin position="1"/>
        <end position="32"/>
    </location>
</feature>
<organism evidence="3 4">
    <name type="scientific">Halorarum salinum</name>
    <dbReference type="NCBI Taxonomy" id="2743089"/>
    <lineage>
        <taxon>Archaea</taxon>
        <taxon>Methanobacteriati</taxon>
        <taxon>Methanobacteriota</taxon>
        <taxon>Stenosarchaea group</taxon>
        <taxon>Halobacteria</taxon>
        <taxon>Halobacteriales</taxon>
        <taxon>Haloferacaceae</taxon>
        <taxon>Halorarum</taxon>
    </lineage>
</organism>
<protein>
    <recommendedName>
        <fullName evidence="2">Halobacterial output domain-containing protein</fullName>
    </recommendedName>
</protein>
<reference evidence="3 4" key="1">
    <citation type="submission" date="2020-06" db="EMBL/GenBank/DDBJ databases">
        <title>NJ-3-1, isolated from saline soil.</title>
        <authorList>
            <person name="Cui H.L."/>
            <person name="Shi X."/>
        </authorList>
    </citation>
    <scope>NUCLEOTIDE SEQUENCE [LARGE SCALE GENOMIC DNA]</scope>
    <source>
        <strain evidence="3 4">NJ-3-1</strain>
    </source>
</reference>
<evidence type="ECO:0000259" key="2">
    <source>
        <dbReference type="Pfam" id="PF18545"/>
    </source>
</evidence>
<dbReference type="InterPro" id="IPR040624">
    <property type="entry name" value="HalOD1"/>
</dbReference>
<feature type="compositionally biased region" description="Basic and acidic residues" evidence="1">
    <location>
        <begin position="1"/>
        <end position="30"/>
    </location>
</feature>
<proteinExistence type="predicted"/>
<evidence type="ECO:0000313" key="3">
    <source>
        <dbReference type="EMBL" id="QLG63376.1"/>
    </source>
</evidence>
<evidence type="ECO:0000313" key="4">
    <source>
        <dbReference type="Proteomes" id="UP000509626"/>
    </source>
</evidence>
<dbReference type="OrthoDB" id="271604at2157"/>
<gene>
    <name evidence="3" type="ORF">HUG12_17200</name>
</gene>
<dbReference type="RefSeq" id="WP_179269960.1">
    <property type="nucleotide sequence ID" value="NZ_CP058579.1"/>
</dbReference>
<dbReference type="GeneID" id="56039233"/>
<evidence type="ECO:0000256" key="1">
    <source>
        <dbReference type="SAM" id="MobiDB-lite"/>
    </source>
</evidence>